<evidence type="ECO:0000313" key="2">
    <source>
        <dbReference type="Proteomes" id="UP000034749"/>
    </source>
</evidence>
<reference evidence="1 2" key="1">
    <citation type="journal article" date="2015" name="Nature">
        <title>rRNA introns, odd ribosomes, and small enigmatic genomes across a large radiation of phyla.</title>
        <authorList>
            <person name="Brown C.T."/>
            <person name="Hug L.A."/>
            <person name="Thomas B.C."/>
            <person name="Sharon I."/>
            <person name="Castelle C.J."/>
            <person name="Singh A."/>
            <person name="Wilkins M.J."/>
            <person name="Williams K.H."/>
            <person name="Banfield J.F."/>
        </authorList>
    </citation>
    <scope>NUCLEOTIDE SEQUENCE [LARGE SCALE GENOMIC DNA]</scope>
</reference>
<dbReference type="AlphaFoldDB" id="A0A0G0WU02"/>
<organism evidence="1 2">
    <name type="scientific">Candidatus Nomurabacteria bacterium GW2011_GWA2_40_9</name>
    <dbReference type="NCBI Taxonomy" id="1618734"/>
    <lineage>
        <taxon>Bacteria</taxon>
        <taxon>Candidatus Nomuraibacteriota</taxon>
    </lineage>
</organism>
<protein>
    <submittedName>
        <fullName evidence="1">Uncharacterized protein</fullName>
    </submittedName>
</protein>
<evidence type="ECO:0000313" key="1">
    <source>
        <dbReference type="EMBL" id="KKR78872.1"/>
    </source>
</evidence>
<dbReference type="EMBL" id="LBZW01000023">
    <property type="protein sequence ID" value="KKR78872.1"/>
    <property type="molecule type" value="Genomic_DNA"/>
</dbReference>
<proteinExistence type="predicted"/>
<sequence length="32" mass="3534">MMESFDDADVPSQILKGENTISSDVTITYGIR</sequence>
<comment type="caution">
    <text evidence="1">The sequence shown here is derived from an EMBL/GenBank/DDBJ whole genome shotgun (WGS) entry which is preliminary data.</text>
</comment>
<accession>A0A0G0WU02</accession>
<name>A0A0G0WU02_9BACT</name>
<gene>
    <name evidence="1" type="ORF">UU24_C0023G0019</name>
</gene>
<dbReference type="Proteomes" id="UP000034749">
    <property type="component" value="Unassembled WGS sequence"/>
</dbReference>